<feature type="transmembrane region" description="Helical" evidence="18">
    <location>
        <begin position="304"/>
        <end position="323"/>
    </location>
</feature>
<dbReference type="PRINTS" id="PR00119">
    <property type="entry name" value="CATATPASE"/>
</dbReference>
<feature type="transmembrane region" description="Helical" evidence="18">
    <location>
        <begin position="515"/>
        <end position="536"/>
    </location>
</feature>
<dbReference type="Gene3D" id="3.40.50.1000">
    <property type="entry name" value="HAD superfamily/HAD-like"/>
    <property type="match status" value="1"/>
</dbReference>
<keyword evidence="14 18" id="KW-1133">Transmembrane helix</keyword>
<feature type="transmembrane region" description="Helical" evidence="18">
    <location>
        <begin position="248"/>
        <end position="266"/>
    </location>
</feature>
<dbReference type="AlphaFoldDB" id="A0A0M4D8E6"/>
<dbReference type="STRING" id="1603606.DSOUD_1186"/>
<dbReference type="InterPro" id="IPR023214">
    <property type="entry name" value="HAD_sf"/>
</dbReference>
<dbReference type="InterPro" id="IPR008250">
    <property type="entry name" value="ATPase_P-typ_transduc_dom_A_sf"/>
</dbReference>
<keyword evidence="10" id="KW-0187">Copper transport</keyword>
<dbReference type="SFLD" id="SFLDG00002">
    <property type="entry name" value="C1.7:_P-type_atpase_like"/>
    <property type="match status" value="1"/>
</dbReference>
<evidence type="ECO:0000256" key="13">
    <source>
        <dbReference type="ARBA" id="ARBA00022967"/>
    </source>
</evidence>
<keyword evidence="12" id="KW-0460">Magnesium</keyword>
<evidence type="ECO:0000256" key="14">
    <source>
        <dbReference type="ARBA" id="ARBA00022989"/>
    </source>
</evidence>
<dbReference type="PATRIC" id="fig|1603606.3.peg.1297"/>
<keyword evidence="11 18" id="KW-0067">ATP-binding</keyword>
<evidence type="ECO:0000256" key="6">
    <source>
        <dbReference type="ARBA" id="ARBA00022692"/>
    </source>
</evidence>
<dbReference type="Pfam" id="PF00122">
    <property type="entry name" value="E1-E2_ATPase"/>
    <property type="match status" value="1"/>
</dbReference>
<dbReference type="InterPro" id="IPR001757">
    <property type="entry name" value="P_typ_ATPase"/>
</dbReference>
<dbReference type="GO" id="GO:0016887">
    <property type="term" value="F:ATP hydrolysis activity"/>
    <property type="evidence" value="ECO:0007669"/>
    <property type="project" value="InterPro"/>
</dbReference>
<feature type="transmembrane region" description="Helical" evidence="18">
    <location>
        <begin position="272"/>
        <end position="292"/>
    </location>
</feature>
<dbReference type="InterPro" id="IPR059000">
    <property type="entry name" value="ATPase_P-type_domA"/>
</dbReference>
<dbReference type="PROSITE" id="PS50846">
    <property type="entry name" value="HMA_2"/>
    <property type="match status" value="3"/>
</dbReference>
<feature type="domain" description="HMA" evidence="19">
    <location>
        <begin position="89"/>
        <end position="155"/>
    </location>
</feature>
<evidence type="ECO:0000256" key="9">
    <source>
        <dbReference type="ARBA" id="ARBA00022741"/>
    </source>
</evidence>
<dbReference type="GO" id="GO:0005507">
    <property type="term" value="F:copper ion binding"/>
    <property type="evidence" value="ECO:0007669"/>
    <property type="project" value="InterPro"/>
</dbReference>
<dbReference type="PROSITE" id="PS01047">
    <property type="entry name" value="HMA_1"/>
    <property type="match status" value="2"/>
</dbReference>
<dbReference type="InterPro" id="IPR018303">
    <property type="entry name" value="ATPase_P-typ_P_site"/>
</dbReference>
<name>A0A0M4D8E6_9BACT</name>
<dbReference type="InterPro" id="IPR036163">
    <property type="entry name" value="HMA_dom_sf"/>
</dbReference>
<keyword evidence="8" id="KW-0677">Repeat</keyword>
<dbReference type="InterPro" id="IPR006122">
    <property type="entry name" value="HMA_Cu_ion-bd"/>
</dbReference>
<keyword evidence="15" id="KW-0186">Copper</keyword>
<evidence type="ECO:0000256" key="4">
    <source>
        <dbReference type="ARBA" id="ARBA00022448"/>
    </source>
</evidence>
<dbReference type="RefSeq" id="WP_198300373.1">
    <property type="nucleotide sequence ID" value="NZ_CP010802.1"/>
</dbReference>
<keyword evidence="5 18" id="KW-1003">Cell membrane</keyword>
<comment type="similarity">
    <text evidence="2 18">Belongs to the cation transport ATPase (P-type) (TC 3.A.3) family. Type IB subfamily.</text>
</comment>
<dbReference type="PRINTS" id="PR00943">
    <property type="entry name" value="CUATPASE"/>
</dbReference>
<dbReference type="GO" id="GO:0043682">
    <property type="term" value="F:P-type divalent copper transporter activity"/>
    <property type="evidence" value="ECO:0007669"/>
    <property type="project" value="TreeGrafter"/>
</dbReference>
<feature type="transmembrane region" description="Helical" evidence="18">
    <location>
        <begin position="830"/>
        <end position="854"/>
    </location>
</feature>
<keyword evidence="13" id="KW-1278">Translocase</keyword>
<gene>
    <name evidence="20" type="primary">copA</name>
    <name evidence="20" type="ORF">DSOUD_1186</name>
</gene>
<dbReference type="CDD" id="cd02094">
    <property type="entry name" value="P-type_ATPase_Cu-like"/>
    <property type="match status" value="1"/>
</dbReference>
<feature type="domain" description="HMA" evidence="19">
    <location>
        <begin position="2"/>
        <end position="68"/>
    </location>
</feature>
<evidence type="ECO:0000256" key="11">
    <source>
        <dbReference type="ARBA" id="ARBA00022840"/>
    </source>
</evidence>
<dbReference type="PANTHER" id="PTHR43520">
    <property type="entry name" value="ATP7, ISOFORM B"/>
    <property type="match status" value="1"/>
</dbReference>
<keyword evidence="16" id="KW-0406">Ion transport</keyword>
<evidence type="ECO:0000256" key="2">
    <source>
        <dbReference type="ARBA" id="ARBA00006024"/>
    </source>
</evidence>
<keyword evidence="17 18" id="KW-0472">Membrane</keyword>
<dbReference type="PROSITE" id="PS00154">
    <property type="entry name" value="ATPASE_E1_E2"/>
    <property type="match status" value="1"/>
</dbReference>
<feature type="transmembrane region" description="Helical" evidence="18">
    <location>
        <begin position="860"/>
        <end position="879"/>
    </location>
</feature>
<keyword evidence="7 18" id="KW-0479">Metal-binding</keyword>
<dbReference type="KEGG" id="des:DSOUD_1186"/>
<evidence type="ECO:0000256" key="8">
    <source>
        <dbReference type="ARBA" id="ARBA00022737"/>
    </source>
</evidence>
<dbReference type="GO" id="GO:0005886">
    <property type="term" value="C:plasma membrane"/>
    <property type="evidence" value="ECO:0007669"/>
    <property type="project" value="UniProtKB-SubCell"/>
</dbReference>
<proteinExistence type="inferred from homology"/>
<dbReference type="SFLD" id="SFLDF00027">
    <property type="entry name" value="p-type_atpase"/>
    <property type="match status" value="1"/>
</dbReference>
<dbReference type="Pfam" id="PF00403">
    <property type="entry name" value="HMA"/>
    <property type="match status" value="3"/>
</dbReference>
<reference evidence="20 21" key="1">
    <citation type="submission" date="2015-07" db="EMBL/GenBank/DDBJ databases">
        <title>Isolation and Genomic Characterization of a Novel Halophilic Metal-Reducing Deltaproteobacterium from the Deep Subsurface.</title>
        <authorList>
            <person name="Badalamenti J.P."/>
            <person name="Summers Z.M."/>
            <person name="Gralnick J.A."/>
            <person name="Bond D.R."/>
        </authorList>
    </citation>
    <scope>NUCLEOTIDE SEQUENCE [LARGE SCALE GENOMIC DNA]</scope>
    <source>
        <strain evidence="20 21">WTL</strain>
    </source>
</reference>
<dbReference type="InterPro" id="IPR023298">
    <property type="entry name" value="ATPase_P-typ_TM_dom_sf"/>
</dbReference>
<dbReference type="PANTHER" id="PTHR43520:SF8">
    <property type="entry name" value="P-TYPE CU(+) TRANSPORTER"/>
    <property type="match status" value="1"/>
</dbReference>
<dbReference type="EMBL" id="CP010802">
    <property type="protein sequence ID" value="ALC15967.1"/>
    <property type="molecule type" value="Genomic_DNA"/>
</dbReference>
<dbReference type="InterPro" id="IPR044492">
    <property type="entry name" value="P_typ_ATPase_HD_dom"/>
</dbReference>
<protein>
    <recommendedName>
        <fullName evidence="3">P-type Cu(+) transporter</fullName>
        <ecNumber evidence="3">7.2.2.8</ecNumber>
    </recommendedName>
</protein>
<evidence type="ECO:0000256" key="12">
    <source>
        <dbReference type="ARBA" id="ARBA00022842"/>
    </source>
</evidence>
<dbReference type="Gene3D" id="2.70.150.10">
    <property type="entry name" value="Calcium-transporting ATPase, cytoplasmic transduction domain A"/>
    <property type="match status" value="1"/>
</dbReference>
<keyword evidence="9 18" id="KW-0547">Nucleotide-binding</keyword>
<dbReference type="NCBIfam" id="TIGR00003">
    <property type="entry name" value="copper ion binding protein"/>
    <property type="match status" value="2"/>
</dbReference>
<dbReference type="SUPFAM" id="SSF81653">
    <property type="entry name" value="Calcium ATPase, transduction domain A"/>
    <property type="match status" value="1"/>
</dbReference>
<keyword evidence="21" id="KW-1185">Reference proteome</keyword>
<dbReference type="GO" id="GO:0005524">
    <property type="term" value="F:ATP binding"/>
    <property type="evidence" value="ECO:0007669"/>
    <property type="project" value="UniProtKB-UniRule"/>
</dbReference>
<dbReference type="GO" id="GO:0055070">
    <property type="term" value="P:copper ion homeostasis"/>
    <property type="evidence" value="ECO:0007669"/>
    <property type="project" value="TreeGrafter"/>
</dbReference>
<dbReference type="Proteomes" id="UP000057158">
    <property type="component" value="Chromosome"/>
</dbReference>
<dbReference type="SFLD" id="SFLDS00003">
    <property type="entry name" value="Haloacid_Dehalogenase"/>
    <property type="match status" value="1"/>
</dbReference>
<dbReference type="InterPro" id="IPR006121">
    <property type="entry name" value="HMA_dom"/>
</dbReference>
<evidence type="ECO:0000259" key="19">
    <source>
        <dbReference type="PROSITE" id="PS50846"/>
    </source>
</evidence>
<dbReference type="FunFam" id="3.30.70.100:FF:000005">
    <property type="entry name" value="Copper-exporting P-type ATPase A"/>
    <property type="match status" value="1"/>
</dbReference>
<accession>A0A0M4D8E6</accession>
<evidence type="ECO:0000313" key="21">
    <source>
        <dbReference type="Proteomes" id="UP000057158"/>
    </source>
</evidence>
<dbReference type="NCBIfam" id="TIGR01494">
    <property type="entry name" value="ATPase_P-type"/>
    <property type="match status" value="1"/>
</dbReference>
<evidence type="ECO:0000256" key="10">
    <source>
        <dbReference type="ARBA" id="ARBA00022796"/>
    </source>
</evidence>
<dbReference type="SUPFAM" id="SSF56784">
    <property type="entry name" value="HAD-like"/>
    <property type="match status" value="1"/>
</dbReference>
<dbReference type="InterPro" id="IPR036412">
    <property type="entry name" value="HAD-like_sf"/>
</dbReference>
<dbReference type="FunFam" id="2.70.150.10:FF:000020">
    <property type="entry name" value="Copper-exporting P-type ATPase A"/>
    <property type="match status" value="1"/>
</dbReference>
<keyword evidence="4" id="KW-0813">Transport</keyword>
<dbReference type="NCBIfam" id="TIGR01511">
    <property type="entry name" value="ATPase-IB1_Cu"/>
    <property type="match status" value="1"/>
</dbReference>
<feature type="transmembrane region" description="Helical" evidence="18">
    <location>
        <begin position="329"/>
        <end position="350"/>
    </location>
</feature>
<dbReference type="GO" id="GO:0060003">
    <property type="term" value="P:copper ion export"/>
    <property type="evidence" value="ECO:0007669"/>
    <property type="project" value="UniProtKB-ARBA"/>
</dbReference>
<dbReference type="Gene3D" id="3.40.1110.10">
    <property type="entry name" value="Calcium-transporting ATPase, cytoplasmic domain N"/>
    <property type="match status" value="1"/>
</dbReference>
<dbReference type="InterPro" id="IPR027256">
    <property type="entry name" value="P-typ_ATPase_IB"/>
</dbReference>
<dbReference type="FunFam" id="3.30.70.100:FF:000001">
    <property type="entry name" value="ATPase copper transporting beta"/>
    <property type="match status" value="1"/>
</dbReference>
<dbReference type="InterPro" id="IPR023299">
    <property type="entry name" value="ATPase_P-typ_cyto_dom_N"/>
</dbReference>
<evidence type="ECO:0000256" key="18">
    <source>
        <dbReference type="RuleBase" id="RU362081"/>
    </source>
</evidence>
<dbReference type="SUPFAM" id="SSF81665">
    <property type="entry name" value="Calcium ATPase, transmembrane domain M"/>
    <property type="match status" value="1"/>
</dbReference>
<dbReference type="GO" id="GO:0140581">
    <property type="term" value="F:P-type monovalent copper transporter activity"/>
    <property type="evidence" value="ECO:0007669"/>
    <property type="project" value="UniProtKB-EC"/>
</dbReference>
<sequence length="892" mass="93556">MIETVLPVRGMKCQKCASKVHAALAPLAGVGTVEVDLAGCCARILHDPLSVDGPALAAAIEEAGFRVAAVPGEGAPLPEPSVVPGGEAVRITLQLGGMSCANCARTIERRVALLAGVQSVSVNFATEKLVAACDPDRLGAETLIARIADLGYPARLPAAQGEDGRLKFAIQGMHCASCAATIEKKLRSLPGMGAATVNFAEETATVVFDPQRLDRQEIFSAVEEAGYAPLARRGSAEEESEARSQRRWLILSALLTLPILPLMYFLPWGEATVYLIALLATSVQFSAGLTFYRGAWTSLKNGSANMDVLVALGISAAYGYSLAALLGVFGLTGTVFFETGAMLITFIRFGKWLEARAKGRASQALKALLQLRPDRARLLLDGREQDVPVGRVRVGDRVVILAGEKIPVDGEVLEGESAVDEAMVTGEAVPRDKSPGDAVTGATINQTGRLVVKATRIGEETVLAQIVRMVEDAQGDKAPIQRLADAVSNRFVPAVVSISVLTFLVWYLLLDAPFIFAFKMAIAVLVIACPCALGLATPTAIMVGSAVGLSAGILFKRASVLENIARLQILLLDKTGTLTTGEFSVSDLIPVPGGDPRELLRLAAALESTSNHPLARGVVARARREGIELPAVSGAREVAGHGLLAEVEGGTLLAGNQRLMEREGVDVAPLSAEASALGAVGKSLIYLARNGILLGVLGLFDTLKDNAAETVRRLRALGLKTVMITGDRREAAQAVAALLGIDAVEAEVLPGDKQAVVRSYQAQGLVVGMVGDGINDAPALAQADIGIALGSGTDVAKETGDIVLVKGDILDVERGIRLGRKTLAKIRQNLFWAFFYNIVGIPIAAGVLYPAFGIVLKPEFAGLAMAFSSVSVVTNSLLLKRYAAKLPGGDQS</sequence>
<evidence type="ECO:0000256" key="5">
    <source>
        <dbReference type="ARBA" id="ARBA00022475"/>
    </source>
</evidence>
<evidence type="ECO:0000256" key="3">
    <source>
        <dbReference type="ARBA" id="ARBA00012517"/>
    </source>
</evidence>
<keyword evidence="6 18" id="KW-0812">Transmembrane</keyword>
<dbReference type="SUPFAM" id="SSF55008">
    <property type="entry name" value="HMA, heavy metal-associated domain"/>
    <property type="match status" value="3"/>
</dbReference>
<dbReference type="Gene3D" id="3.30.70.100">
    <property type="match status" value="3"/>
</dbReference>
<evidence type="ECO:0000256" key="1">
    <source>
        <dbReference type="ARBA" id="ARBA00004651"/>
    </source>
</evidence>
<evidence type="ECO:0000256" key="7">
    <source>
        <dbReference type="ARBA" id="ARBA00022723"/>
    </source>
</evidence>
<evidence type="ECO:0000313" key="20">
    <source>
        <dbReference type="EMBL" id="ALC15967.1"/>
    </source>
</evidence>
<evidence type="ECO:0000256" key="17">
    <source>
        <dbReference type="ARBA" id="ARBA00023136"/>
    </source>
</evidence>
<evidence type="ECO:0000256" key="16">
    <source>
        <dbReference type="ARBA" id="ARBA00023065"/>
    </source>
</evidence>
<dbReference type="InterPro" id="IPR017969">
    <property type="entry name" value="Heavy-metal-associated_CS"/>
</dbReference>
<dbReference type="NCBIfam" id="TIGR01525">
    <property type="entry name" value="ATPase-IB_hvy"/>
    <property type="match status" value="1"/>
</dbReference>
<dbReference type="CDD" id="cd00371">
    <property type="entry name" value="HMA"/>
    <property type="match status" value="3"/>
</dbReference>
<feature type="domain" description="HMA" evidence="19">
    <location>
        <begin position="164"/>
        <end position="230"/>
    </location>
</feature>
<evidence type="ECO:0000256" key="15">
    <source>
        <dbReference type="ARBA" id="ARBA00023008"/>
    </source>
</evidence>
<dbReference type="EC" id="7.2.2.8" evidence="3"/>
<organism evidence="20 21">
    <name type="scientific">Desulfuromonas soudanensis</name>
    <dbReference type="NCBI Taxonomy" id="1603606"/>
    <lineage>
        <taxon>Bacteria</taxon>
        <taxon>Pseudomonadati</taxon>
        <taxon>Thermodesulfobacteriota</taxon>
        <taxon>Desulfuromonadia</taxon>
        <taxon>Desulfuromonadales</taxon>
        <taxon>Desulfuromonadaceae</taxon>
        <taxon>Desulfuromonas</taxon>
    </lineage>
</organism>
<feature type="transmembrane region" description="Helical" evidence="18">
    <location>
        <begin position="491"/>
        <end position="509"/>
    </location>
</feature>
<dbReference type="Pfam" id="PF00702">
    <property type="entry name" value="Hydrolase"/>
    <property type="match status" value="1"/>
</dbReference>
<comment type="subcellular location">
    <subcellularLocation>
        <location evidence="1">Cell membrane</location>
        <topology evidence="1">Multi-pass membrane protein</topology>
    </subcellularLocation>
</comment>